<dbReference type="GO" id="GO:0030123">
    <property type="term" value="C:AP-3 adaptor complex"/>
    <property type="evidence" value="ECO:0007669"/>
    <property type="project" value="UniProtKB-UniRule"/>
</dbReference>
<comment type="similarity">
    <text evidence="3 11">Belongs to the adaptor complexes large subunit family.</text>
</comment>
<keyword evidence="7" id="KW-0333">Golgi apparatus</keyword>
<evidence type="ECO:0000313" key="14">
    <source>
        <dbReference type="EMBL" id="CAI7996330.1"/>
    </source>
</evidence>
<keyword evidence="4 11" id="KW-0813">Transport</keyword>
<evidence type="ECO:0000256" key="4">
    <source>
        <dbReference type="ARBA" id="ARBA00022448"/>
    </source>
</evidence>
<dbReference type="InterPro" id="IPR056314">
    <property type="entry name" value="AP3B1/2_C"/>
</dbReference>
<dbReference type="InterPro" id="IPR026739">
    <property type="entry name" value="AP_beta"/>
</dbReference>
<dbReference type="Proteomes" id="UP001174909">
    <property type="component" value="Unassembled WGS sequence"/>
</dbReference>
<feature type="compositionally biased region" description="Acidic residues" evidence="12">
    <location>
        <begin position="728"/>
        <end position="750"/>
    </location>
</feature>
<dbReference type="Pfam" id="PF14796">
    <property type="entry name" value="AP3B1_C"/>
    <property type="match status" value="1"/>
</dbReference>
<keyword evidence="8 11" id="KW-0472">Membrane</keyword>
<dbReference type="Pfam" id="PF24080">
    <property type="entry name" value="AP3B1_C_2"/>
    <property type="match status" value="1"/>
</dbReference>
<comment type="caution">
    <text evidence="14">The sequence shown here is derived from an EMBL/GenBank/DDBJ whole genome shotgun (WGS) entry which is preliminary data.</text>
</comment>
<dbReference type="InterPro" id="IPR002553">
    <property type="entry name" value="Clathrin/coatomer_adapt-like_N"/>
</dbReference>
<protein>
    <recommendedName>
        <fullName evidence="11">AP-3 complex subunit beta</fullName>
    </recommendedName>
</protein>
<feature type="compositionally biased region" description="Basic residues" evidence="12">
    <location>
        <begin position="303"/>
        <end position="314"/>
    </location>
</feature>
<dbReference type="GO" id="GO:0006886">
    <property type="term" value="P:intracellular protein transport"/>
    <property type="evidence" value="ECO:0007669"/>
    <property type="project" value="InterPro"/>
</dbReference>
<name>A0AA35QYT6_GEOBA</name>
<evidence type="ECO:0000256" key="5">
    <source>
        <dbReference type="ARBA" id="ARBA00022553"/>
    </source>
</evidence>
<dbReference type="EMBL" id="CASHTH010000268">
    <property type="protein sequence ID" value="CAI7996330.1"/>
    <property type="molecule type" value="Genomic_DNA"/>
</dbReference>
<evidence type="ECO:0000313" key="15">
    <source>
        <dbReference type="Proteomes" id="UP001174909"/>
    </source>
</evidence>
<comment type="subcellular location">
    <subcellularLocation>
        <location evidence="1">Cytoplasmic vesicle</location>
        <location evidence="1">Clathrin-coated vesicle membrane</location>
        <topology evidence="1">Peripheral membrane protein</topology>
        <orientation evidence="1">Cytoplasmic side</orientation>
    </subcellularLocation>
    <subcellularLocation>
        <location evidence="2">Golgi apparatus</location>
    </subcellularLocation>
</comment>
<dbReference type="InterPro" id="IPR026740">
    <property type="entry name" value="AP3_beta"/>
</dbReference>
<accession>A0AA35QYT6</accession>
<evidence type="ECO:0000259" key="13">
    <source>
        <dbReference type="SMART" id="SM01355"/>
    </source>
</evidence>
<evidence type="ECO:0000256" key="3">
    <source>
        <dbReference type="ARBA" id="ARBA00006613"/>
    </source>
</evidence>
<dbReference type="SUPFAM" id="SSF48371">
    <property type="entry name" value="ARM repeat"/>
    <property type="match status" value="1"/>
</dbReference>
<evidence type="ECO:0000256" key="6">
    <source>
        <dbReference type="ARBA" id="ARBA00022927"/>
    </source>
</evidence>
<dbReference type="AlphaFoldDB" id="A0AA35QYT6"/>
<feature type="region of interest" description="Disordered" evidence="12">
    <location>
        <begin position="684"/>
        <end position="844"/>
    </location>
</feature>
<evidence type="ECO:0000256" key="8">
    <source>
        <dbReference type="ARBA" id="ARBA00023136"/>
    </source>
</evidence>
<feature type="region of interest" description="Disordered" evidence="12">
    <location>
        <begin position="267"/>
        <end position="319"/>
    </location>
</feature>
<comment type="function">
    <text evidence="10">Subunit of non-clathrin- and clathrin-associated adaptor protein complex 3 (AP-3) that plays a role in protein sorting in the late-Golgi/trans-Golgi network (TGN) and/or endosomes. The AP complexes mediate both the recruitment of clathrin to membranes and the recognition of sorting signals within the cytosolic tails of transmembrane cargo molecules. AP-3 appears to be involved in the sorting of a subset of transmembrane proteins targeted to lysosomes and lysosome-related organelles. In concert with the BLOC-1 complex, AP-3 is required to target cargos into vesicles assembled at cell bodies for delivery into neurites and nerve terminals.</text>
</comment>
<dbReference type="PANTHER" id="PTHR11134">
    <property type="entry name" value="ADAPTOR COMPLEX SUBUNIT BETA FAMILY MEMBER"/>
    <property type="match status" value="1"/>
</dbReference>
<gene>
    <name evidence="14" type="ORF">GBAR_LOCUS1855</name>
</gene>
<feature type="region of interest" description="Disordered" evidence="12">
    <location>
        <begin position="1"/>
        <end position="35"/>
    </location>
</feature>
<dbReference type="PIRSF" id="PIRSF037096">
    <property type="entry name" value="AP3_complex_beta"/>
    <property type="match status" value="1"/>
</dbReference>
<keyword evidence="9" id="KW-0968">Cytoplasmic vesicle</keyword>
<dbReference type="InterPro" id="IPR016024">
    <property type="entry name" value="ARM-type_fold"/>
</dbReference>
<sequence length="1137" mass="124242">MSTGGYQGPTADFTPTGFGSDSPETSSRNGASASVINPPLFAADYKRHEDLKSMLDSSKDGQKREAMKLIIGMVAKGKDCADLFPAVVKNVVSKDSEIKKLVYVYLVRYAEEQQDLALLSISTFQKGLKDPNQLIRASALRVLSSIRVPIIAPIMMLAIKESVTDMSPFVRKTAAHAIPKLFSLDPELKDELVEVIEKLLKDQTTLVAGSVVMAFETVCPDRIDMIHKNYRKLCNLLVDVDEWGQVMIINMLTRYARTQFANPNQEEVAEDAPFYVESEEEEEEEESEEEESGESGDEEGEKKKKKKKPKKKKGYTMDPDHRLLLKNAKPLLQSRNAAVVMGVAQLYHHVAPRNEFGIIVKPLIRLLKGHVETQAIVLSNIATISADRCAMFEPYLKSFYIHSSDPTNIRLLKLDIIANVAGESSIHTILREFRTYISSPDKQFAAATIEAIGRVACSISEVTETCLHGLMSLLSHKSENVVAQSVVVIKKLLQLHPKQNKDLIDQVARLADSVTVPMAKASILWLVGEYCSLVPKMGPDVLRKAAKNFVNESDIVKLQTVNLAAKLVLSNPKQTRLLCDYVLSLAKYDQNYDIRDNPVSSLNGLFLQGEETALSKYAKKILLAPKPAPVLESAFKDRIHWQLGSLSHAVNSEATGYMALSDFPAEPPDPSVRNVEDDSWWGKTKEKKKNLHGDSDSEASNFYSSISGSDVSGSDNEGSEEGSGSESESGEESEEEEEEEGETSSDEEDALEKLKKRFGKKIEVSDSEESEEESEEEEEEESSEEESETETSSDEEEETPRRSAIAKPKVAAGKTAKSSALKPTAAASPRRSEEPSLLDFDGWDSVTASTPNSAPLNSYPISTATAVPGASTNLLQPLTNQMAALATSSPSSSASSAPPSTKPFTQEIISAVHTPKKTYDLLNRITGNGLAVTYHFCRRSHITSSKMVAIDVTFQNCGDSTLSGIRTGSPQLQSGMRMSSDVNIKALTAGTSQTVTVGIDFNDTLQPAKFEISVAPGKRYPVQIDPLVGELLRPMSVSEDKFMALKDKLTGMHENISKLSVAVSPASLQPAVLEVANMAPVATTTKSNMQRYAAVTSTGNLPVLLTIVCAEDTKIVVNCEKMVFNSMLAKAVKESLV</sequence>
<feature type="compositionally biased region" description="Acidic residues" evidence="12">
    <location>
        <begin position="765"/>
        <end position="798"/>
    </location>
</feature>
<feature type="compositionally biased region" description="Low complexity" evidence="12">
    <location>
        <begin position="704"/>
        <end position="727"/>
    </location>
</feature>
<dbReference type="InterPro" id="IPR029390">
    <property type="entry name" value="AP3B_C"/>
</dbReference>
<dbReference type="Pfam" id="PF01602">
    <property type="entry name" value="Adaptin_N"/>
    <property type="match status" value="1"/>
</dbReference>
<evidence type="ECO:0000256" key="1">
    <source>
        <dbReference type="ARBA" id="ARBA00004145"/>
    </source>
</evidence>
<feature type="domain" description="AP-3 complex subunit beta C-terminal" evidence="13">
    <location>
        <begin position="830"/>
        <end position="1006"/>
    </location>
</feature>
<keyword evidence="6 11" id="KW-0653">Protein transport</keyword>
<evidence type="ECO:0000256" key="7">
    <source>
        <dbReference type="ARBA" id="ARBA00023034"/>
    </source>
</evidence>
<keyword evidence="15" id="KW-1185">Reference proteome</keyword>
<reference evidence="14" key="1">
    <citation type="submission" date="2023-03" db="EMBL/GenBank/DDBJ databases">
        <authorList>
            <person name="Steffen K."/>
            <person name="Cardenas P."/>
        </authorList>
    </citation>
    <scope>NUCLEOTIDE SEQUENCE</scope>
</reference>
<dbReference type="SMART" id="SM01355">
    <property type="entry name" value="AP3B1_C"/>
    <property type="match status" value="1"/>
</dbReference>
<dbReference type="InterPro" id="IPR011989">
    <property type="entry name" value="ARM-like"/>
</dbReference>
<evidence type="ECO:0000256" key="9">
    <source>
        <dbReference type="ARBA" id="ARBA00023329"/>
    </source>
</evidence>
<evidence type="ECO:0000256" key="10">
    <source>
        <dbReference type="ARBA" id="ARBA00023570"/>
    </source>
</evidence>
<organism evidence="14 15">
    <name type="scientific">Geodia barretti</name>
    <name type="common">Barrett's horny sponge</name>
    <dbReference type="NCBI Taxonomy" id="519541"/>
    <lineage>
        <taxon>Eukaryota</taxon>
        <taxon>Metazoa</taxon>
        <taxon>Porifera</taxon>
        <taxon>Demospongiae</taxon>
        <taxon>Heteroscleromorpha</taxon>
        <taxon>Tetractinellida</taxon>
        <taxon>Astrophorina</taxon>
        <taxon>Geodiidae</taxon>
        <taxon>Geodia</taxon>
    </lineage>
</organism>
<feature type="compositionally biased region" description="Polar residues" evidence="12">
    <location>
        <begin position="17"/>
        <end position="35"/>
    </location>
</feature>
<feature type="compositionally biased region" description="Acidic residues" evidence="12">
    <location>
        <begin position="277"/>
        <end position="299"/>
    </location>
</feature>
<evidence type="ECO:0000256" key="11">
    <source>
        <dbReference type="PIRNR" id="PIRNR037096"/>
    </source>
</evidence>
<evidence type="ECO:0000256" key="12">
    <source>
        <dbReference type="SAM" id="MobiDB-lite"/>
    </source>
</evidence>
<dbReference type="GO" id="GO:0005794">
    <property type="term" value="C:Golgi apparatus"/>
    <property type="evidence" value="ECO:0007669"/>
    <property type="project" value="UniProtKB-SubCell"/>
</dbReference>
<dbReference type="GO" id="GO:0030665">
    <property type="term" value="C:clathrin-coated vesicle membrane"/>
    <property type="evidence" value="ECO:0007669"/>
    <property type="project" value="UniProtKB-SubCell"/>
</dbReference>
<dbReference type="GO" id="GO:0016192">
    <property type="term" value="P:vesicle-mediated transport"/>
    <property type="evidence" value="ECO:0007669"/>
    <property type="project" value="InterPro"/>
</dbReference>
<proteinExistence type="inferred from homology"/>
<evidence type="ECO:0000256" key="2">
    <source>
        <dbReference type="ARBA" id="ARBA00004555"/>
    </source>
</evidence>
<dbReference type="Gene3D" id="1.25.10.10">
    <property type="entry name" value="Leucine-rich Repeat Variant"/>
    <property type="match status" value="1"/>
</dbReference>
<keyword evidence="5" id="KW-0597">Phosphoprotein</keyword>